<dbReference type="PANTHER" id="PTHR45725">
    <property type="entry name" value="FORMIN HOMOLOGY 2 FAMILY MEMBER"/>
    <property type="match status" value="1"/>
</dbReference>
<dbReference type="InterPro" id="IPR001849">
    <property type="entry name" value="PH_domain"/>
</dbReference>
<gene>
    <name evidence="5" type="ORF">WJX72_012430</name>
</gene>
<dbReference type="Pfam" id="PF06371">
    <property type="entry name" value="Drf_GBD"/>
    <property type="match status" value="1"/>
</dbReference>
<feature type="compositionally biased region" description="Basic and acidic residues" evidence="2">
    <location>
        <begin position="1175"/>
        <end position="1192"/>
    </location>
</feature>
<protein>
    <recommendedName>
        <fullName evidence="1">Formin-like protein</fullName>
    </recommendedName>
</protein>
<dbReference type="GO" id="GO:0003779">
    <property type="term" value="F:actin binding"/>
    <property type="evidence" value="ECO:0007669"/>
    <property type="project" value="InterPro"/>
</dbReference>
<feature type="region of interest" description="Disordered" evidence="2">
    <location>
        <begin position="1175"/>
        <end position="1236"/>
    </location>
</feature>
<dbReference type="SMART" id="SM00233">
    <property type="entry name" value="PH"/>
    <property type="match status" value="1"/>
</dbReference>
<feature type="compositionally biased region" description="Pro residues" evidence="2">
    <location>
        <begin position="550"/>
        <end position="560"/>
    </location>
</feature>
<feature type="region of interest" description="Disordered" evidence="2">
    <location>
        <begin position="108"/>
        <end position="159"/>
    </location>
</feature>
<dbReference type="EMBL" id="JALJOR010000001">
    <property type="protein sequence ID" value="KAK9830554.1"/>
    <property type="molecule type" value="Genomic_DNA"/>
</dbReference>
<comment type="similarity">
    <text evidence="1">Belongs to the formin-like family.</text>
</comment>
<dbReference type="SUPFAM" id="SSF50729">
    <property type="entry name" value="PH domain-like"/>
    <property type="match status" value="1"/>
</dbReference>
<dbReference type="SMART" id="SM00498">
    <property type="entry name" value="FH2"/>
    <property type="match status" value="1"/>
</dbReference>
<dbReference type="PROSITE" id="PS51444">
    <property type="entry name" value="FH2"/>
    <property type="match status" value="1"/>
</dbReference>
<feature type="compositionally biased region" description="Polar residues" evidence="2">
    <location>
        <begin position="122"/>
        <end position="133"/>
    </location>
</feature>
<dbReference type="GO" id="GO:0031267">
    <property type="term" value="F:small GTPase binding"/>
    <property type="evidence" value="ECO:0007669"/>
    <property type="project" value="InterPro"/>
</dbReference>
<dbReference type="SUPFAM" id="SSF101447">
    <property type="entry name" value="Formin homology 2 domain (FH2 domain)"/>
    <property type="match status" value="2"/>
</dbReference>
<dbReference type="InterPro" id="IPR011993">
    <property type="entry name" value="PH-like_dom_sf"/>
</dbReference>
<dbReference type="Gene3D" id="1.20.58.2220">
    <property type="entry name" value="Formin, FH2 domain"/>
    <property type="match status" value="1"/>
</dbReference>
<comment type="caution">
    <text evidence="5">The sequence shown here is derived from an EMBL/GenBank/DDBJ whole genome shotgun (WGS) entry which is preliminary data.</text>
</comment>
<evidence type="ECO:0000256" key="1">
    <source>
        <dbReference type="RuleBase" id="RU361260"/>
    </source>
</evidence>
<feature type="compositionally biased region" description="Pro residues" evidence="2">
    <location>
        <begin position="702"/>
        <end position="752"/>
    </location>
</feature>
<feature type="domain" description="FH2" evidence="4">
    <location>
        <begin position="747"/>
        <end position="1186"/>
    </location>
</feature>
<feature type="domain" description="PH" evidence="3">
    <location>
        <begin position="4"/>
        <end position="104"/>
    </location>
</feature>
<dbReference type="InterPro" id="IPR015425">
    <property type="entry name" value="FH2_Formin"/>
</dbReference>
<name>A0AAW1RA67_9CHLO</name>
<keyword evidence="6" id="KW-1185">Reference proteome</keyword>
<feature type="compositionally biased region" description="Low complexity" evidence="2">
    <location>
        <begin position="586"/>
        <end position="608"/>
    </location>
</feature>
<dbReference type="GO" id="GO:0030036">
    <property type="term" value="P:actin cytoskeleton organization"/>
    <property type="evidence" value="ECO:0007669"/>
    <property type="project" value="InterPro"/>
</dbReference>
<reference evidence="5 6" key="1">
    <citation type="journal article" date="2024" name="Nat. Commun.">
        <title>Phylogenomics reveals the evolutionary origins of lichenization in chlorophyte algae.</title>
        <authorList>
            <person name="Puginier C."/>
            <person name="Libourel C."/>
            <person name="Otte J."/>
            <person name="Skaloud P."/>
            <person name="Haon M."/>
            <person name="Grisel S."/>
            <person name="Petersen M."/>
            <person name="Berrin J.G."/>
            <person name="Delaux P.M."/>
            <person name="Dal Grande F."/>
            <person name="Keller J."/>
        </authorList>
    </citation>
    <scope>NUCLEOTIDE SEQUENCE [LARGE SCALE GENOMIC DNA]</scope>
    <source>
        <strain evidence="5 6">SAG 2043</strain>
    </source>
</reference>
<evidence type="ECO:0000259" key="4">
    <source>
        <dbReference type="PROSITE" id="PS51444"/>
    </source>
</evidence>
<dbReference type="InterPro" id="IPR042201">
    <property type="entry name" value="FH2_Formin_sf"/>
</dbReference>
<dbReference type="AlphaFoldDB" id="A0AAW1RA67"/>
<dbReference type="PANTHER" id="PTHR45725:SF1">
    <property type="entry name" value="DISHEVELLED ASSOCIATED ACTIVATOR OF MORPHOGENESIS, ISOFORM D"/>
    <property type="match status" value="1"/>
</dbReference>
<accession>A0AAW1RA67</accession>
<feature type="region of interest" description="Disordered" evidence="2">
    <location>
        <begin position="702"/>
        <end position="759"/>
    </location>
</feature>
<evidence type="ECO:0000259" key="3">
    <source>
        <dbReference type="PROSITE" id="PS50003"/>
    </source>
</evidence>
<dbReference type="InterPro" id="IPR011989">
    <property type="entry name" value="ARM-like"/>
</dbReference>
<dbReference type="Gene3D" id="2.30.29.30">
    <property type="entry name" value="Pleckstrin-homology domain (PH domain)/Phosphotyrosine-binding domain (PTB)"/>
    <property type="match status" value="1"/>
</dbReference>
<dbReference type="Pfam" id="PF02181">
    <property type="entry name" value="FH2"/>
    <property type="match status" value="2"/>
</dbReference>
<dbReference type="InterPro" id="IPR016024">
    <property type="entry name" value="ARM-type_fold"/>
</dbReference>
<dbReference type="Gene3D" id="1.25.10.10">
    <property type="entry name" value="Leucine-rich Repeat Variant"/>
    <property type="match status" value="1"/>
</dbReference>
<feature type="region of interest" description="Disordered" evidence="2">
    <location>
        <begin position="541"/>
        <end position="608"/>
    </location>
</feature>
<dbReference type="InterPro" id="IPR051425">
    <property type="entry name" value="Formin_Homology"/>
</dbReference>
<evidence type="ECO:0000256" key="2">
    <source>
        <dbReference type="SAM" id="MobiDB-lite"/>
    </source>
</evidence>
<dbReference type="InterPro" id="IPR010473">
    <property type="entry name" value="GTPase-bd"/>
</dbReference>
<evidence type="ECO:0000313" key="5">
    <source>
        <dbReference type="EMBL" id="KAK9830554.1"/>
    </source>
</evidence>
<feature type="region of interest" description="Disordered" evidence="2">
    <location>
        <begin position="171"/>
        <end position="240"/>
    </location>
</feature>
<feature type="compositionally biased region" description="Low complexity" evidence="2">
    <location>
        <begin position="139"/>
        <end position="154"/>
    </location>
</feature>
<dbReference type="SUPFAM" id="SSF48371">
    <property type="entry name" value="ARM repeat"/>
    <property type="match status" value="1"/>
</dbReference>
<dbReference type="Proteomes" id="UP001489004">
    <property type="component" value="Unassembled WGS sequence"/>
</dbReference>
<proteinExistence type="inferred from homology"/>
<organism evidence="5 6">
    <name type="scientific">[Myrmecia] bisecta</name>
    <dbReference type="NCBI Taxonomy" id="41462"/>
    <lineage>
        <taxon>Eukaryota</taxon>
        <taxon>Viridiplantae</taxon>
        <taxon>Chlorophyta</taxon>
        <taxon>core chlorophytes</taxon>
        <taxon>Trebouxiophyceae</taxon>
        <taxon>Trebouxiales</taxon>
        <taxon>Trebouxiaceae</taxon>
        <taxon>Myrmecia</taxon>
    </lineage>
</organism>
<dbReference type="PROSITE" id="PS50003">
    <property type="entry name" value="PH_DOMAIN"/>
    <property type="match status" value="1"/>
</dbReference>
<sequence>MAIREGVEGYLYKRGDVVKSWRLRYFVLQPTPEPLLTYYRNVESGEAPANSLLLQGGRVSNDGSPSHGKLFRFDVEADGQRYCLATLNEEDRRTWVAAITAAAARGGTAGASSSDQFPVPHSNGNITPVSSQGLREGSDGSSSASPNGSPGKPGQASLGAHAHVPAAQNEDAFVTPPPTRHARRMTSDAVGSAGHSGGPHGMLRKASSCTALRPPQLPSPLSGRGPGPGTPLPPPSSGKRRSILSVIRGAIMTLSAPSEMASTISEESGDSSTLNGYNANLRPLRSRGPASKALLQDNARGGALSLFEQFERAQQYVDKHRDEFSPERLSDLQGWAEAARNTAQHSAEASLAATALYVLEVTRTNSSWATWSESDTHFVSPENMISEVRRWPSVRTLEDLRECLSFGATSWIAVYCRLGGAELLMEALGVHKEAAEEGSGEASEALLATLQCMHTLMSGAGGIAASLAAAGLVAKLCMILDVEDPEGSKLVIDMLVKLCLFSSQGYSIALKTLLGEDTSKASLGPGSPLAAALNARMAQAEEGAVTSAPASPPTPSPPAGPAREPISGGKALFFLPPPPPPPPPKAGGAPPAVPGTKAASAAAGSPAHAPDPLPEYCSTLVALLKVEGYNGVDIELCDHVVLFVNVAIDSIEAVPDLRKRFVTALLEKGLMKAVAELQEFGDAHINEELEVLKLKIREVLAPPKPSPTKAKAPPPAAPAPPRPPPPPPPGMRPGGPRPPPPPSKPKVAPGPQPGRKMKSFFWDKLPDNRVSGTFWERNPPSYDNLDTAEVEELFQALQRTSLKKATTAAKKLAVLDLKRATAIGIRMSRLKVPWEHMRTAIVTLDGDAFRNADDVRTLLQCVPTDDERKMLDSYIKTGGKPELLSAAELFCLDLMKVPRIEARLGTFTARFEAMQQLQEARGVLTSFAVPRIEARLGTFTARFEAMQQLQEARGVLTDHLAAHRELRASGSFRAVLVLALALGNFMNWGTRLGQAPGFRLKNLPKLQDTRSLDGKTTLLRYIAHTLCTADPPHRLLSQEVPHVSGATLKTSQQEIADMVDKVAAMMASVRAELKHVRQHVSLALQARGEGVSVQLQSDNYHDIMCETLQEVEGEVEQLQAVQKQCRESFAGLVAFFGENVNALASDADFWPDVQAFVERFSACQRQIFHQIQEQEDMRRRKEIQRTSSERLTRSPTAVKPHQALRSPSSPTPTAPVEPGHLLSPRHALPSGHHGKTDIERLLAEAQSDEDSSDG</sequence>
<dbReference type="Pfam" id="PF00169">
    <property type="entry name" value="PH"/>
    <property type="match status" value="1"/>
</dbReference>
<evidence type="ECO:0000313" key="6">
    <source>
        <dbReference type="Proteomes" id="UP001489004"/>
    </source>
</evidence>
<feature type="compositionally biased region" description="Pro residues" evidence="2">
    <location>
        <begin position="575"/>
        <end position="585"/>
    </location>
</feature>